<dbReference type="PROSITE" id="PS51892">
    <property type="entry name" value="SUBTILASE"/>
    <property type="match status" value="1"/>
</dbReference>
<evidence type="ECO:0000256" key="4">
    <source>
        <dbReference type="ARBA" id="ARBA00022825"/>
    </source>
</evidence>
<dbReference type="EMBL" id="MH078572">
    <property type="protein sequence ID" value="AVP40440.1"/>
    <property type="molecule type" value="Genomic_DNA"/>
</dbReference>
<evidence type="ECO:0000313" key="6">
    <source>
        <dbReference type="EMBL" id="AVP40440.1"/>
    </source>
</evidence>
<dbReference type="GO" id="GO:0004252">
    <property type="term" value="F:serine-type endopeptidase activity"/>
    <property type="evidence" value="ECO:0007669"/>
    <property type="project" value="InterPro"/>
</dbReference>
<dbReference type="RefSeq" id="YP_009799525.1">
    <property type="nucleotide sequence ID" value="NC_047945.1"/>
</dbReference>
<evidence type="ECO:0000256" key="2">
    <source>
        <dbReference type="ARBA" id="ARBA00022670"/>
    </source>
</evidence>
<dbReference type="KEGG" id="vg:54990014"/>
<name>A0A2P1MXY8_9CAUD</name>
<dbReference type="GeneID" id="54990014"/>
<accession>A0A2P1MXY8</accession>
<dbReference type="InterPro" id="IPR036852">
    <property type="entry name" value="Peptidase_S8/S53_dom_sf"/>
</dbReference>
<comment type="similarity">
    <text evidence="1">Belongs to the peptidase S8 family.</text>
</comment>
<reference evidence="6 7" key="1">
    <citation type="submission" date="2018-03" db="EMBL/GenBank/DDBJ databases">
        <title>Isolation, the biological characteristics and genomics of two new strains of lysate Staphylococcus aureus phage.</title>
        <authorList>
            <person name="Jin X."/>
            <person name="Zhang C."/>
        </authorList>
    </citation>
    <scope>NUCLEOTIDE SEQUENCE [LARGE SCALE GENOMIC DNA]</scope>
</reference>
<proteinExistence type="inferred from homology"/>
<keyword evidence="7" id="KW-1185">Reference proteome</keyword>
<dbReference type="InterPro" id="IPR000209">
    <property type="entry name" value="Peptidase_S8/S53_dom"/>
</dbReference>
<dbReference type="PROSITE" id="PS00136">
    <property type="entry name" value="SUBTILASE_ASP"/>
    <property type="match status" value="1"/>
</dbReference>
<evidence type="ECO:0000259" key="5">
    <source>
        <dbReference type="Pfam" id="PF00082"/>
    </source>
</evidence>
<organism evidence="6 7">
    <name type="scientific">Staphylococcus phage phiSA_BS1</name>
    <dbReference type="NCBI Taxonomy" id="2126734"/>
    <lineage>
        <taxon>Viruses</taxon>
        <taxon>Duplodnaviria</taxon>
        <taxon>Heunggongvirae</taxon>
        <taxon>Uroviricota</taxon>
        <taxon>Caudoviricetes</taxon>
        <taxon>Herelleviridae</taxon>
        <taxon>Twortvirinae</taxon>
        <taxon>Baoshanvirus</taxon>
        <taxon>Baoshanvirus BS1</taxon>
    </lineage>
</organism>
<dbReference type="PANTHER" id="PTHR43806">
    <property type="entry name" value="PEPTIDASE S8"/>
    <property type="match status" value="1"/>
</dbReference>
<dbReference type="Proteomes" id="UP000241797">
    <property type="component" value="Segment"/>
</dbReference>
<dbReference type="PRINTS" id="PR00723">
    <property type="entry name" value="SUBTILISIN"/>
</dbReference>
<dbReference type="Pfam" id="PF00082">
    <property type="entry name" value="Peptidase_S8"/>
    <property type="match status" value="1"/>
</dbReference>
<evidence type="ECO:0000313" key="7">
    <source>
        <dbReference type="Proteomes" id="UP000241797"/>
    </source>
</evidence>
<dbReference type="PANTHER" id="PTHR43806:SF11">
    <property type="entry name" value="CEREVISIN-RELATED"/>
    <property type="match status" value="1"/>
</dbReference>
<keyword evidence="4" id="KW-0720">Serine protease</keyword>
<keyword evidence="3" id="KW-0378">Hydrolase</keyword>
<dbReference type="InterPro" id="IPR015500">
    <property type="entry name" value="Peptidase_S8_subtilisin-rel"/>
</dbReference>
<evidence type="ECO:0000256" key="3">
    <source>
        <dbReference type="ARBA" id="ARBA00022801"/>
    </source>
</evidence>
<dbReference type="InterPro" id="IPR050131">
    <property type="entry name" value="Peptidase_S8_subtilisin-like"/>
</dbReference>
<dbReference type="InterPro" id="IPR023827">
    <property type="entry name" value="Peptidase_S8_Asp-AS"/>
</dbReference>
<keyword evidence="2 6" id="KW-0645">Protease</keyword>
<protein>
    <submittedName>
        <fullName evidence="6">Extracellular serine protease</fullName>
    </submittedName>
</protein>
<sequence>MNKYLMVLKDKNDKEFLDEYDIKNIEIYMGIIVIAYMLESTAKELENHSNIESIEQDGSEHVDIEEESDIRHETSSTSYAFDMMDIQKFHKEGYTGKGFKIGILDTGIQKHVNLNVTNGINVYDSSLPWDNSLANSHGTLVAGVINAQGRNGELLGIAPDAEIYAVRIDNGNGAINSTTWSSQIAGMNWAIENGMDAVNCSFSSRIESKARKMAFKIAEENGIAIFCSAGNTQPRSDTTTNTAKYPAKYPFTIANANINPDKTRYPTSCIGQGLNFSNGGVKVVTTTTARNSTEVSTAYSGGSTGTSLSSPATLGIYILYKQKYQEPKNKILQRMAVNAERLGDTFWYGAGLPKYPTKEYVNVRVRG</sequence>
<dbReference type="SUPFAM" id="SSF52743">
    <property type="entry name" value="Subtilisin-like"/>
    <property type="match status" value="1"/>
</dbReference>
<dbReference type="GO" id="GO:0006508">
    <property type="term" value="P:proteolysis"/>
    <property type="evidence" value="ECO:0007669"/>
    <property type="project" value="UniProtKB-KW"/>
</dbReference>
<evidence type="ECO:0000256" key="1">
    <source>
        <dbReference type="ARBA" id="ARBA00011073"/>
    </source>
</evidence>
<dbReference type="Gene3D" id="3.40.50.200">
    <property type="entry name" value="Peptidase S8/S53 domain"/>
    <property type="match status" value="1"/>
</dbReference>
<feature type="domain" description="Peptidase S8/S53" evidence="5">
    <location>
        <begin position="96"/>
        <end position="345"/>
    </location>
</feature>